<protein>
    <recommendedName>
        <fullName evidence="6">Beta-lactamase-related domain-containing protein</fullName>
    </recommendedName>
</protein>
<dbReference type="VEuPathDB" id="FungiDB:ASPWEDRAFT_27728"/>
<dbReference type="PANTHER" id="PTHR46825">
    <property type="entry name" value="D-ALANYL-D-ALANINE-CARBOXYPEPTIDASE/ENDOPEPTIDASE AMPH"/>
    <property type="match status" value="1"/>
</dbReference>
<dbReference type="Gene3D" id="3.40.710.10">
    <property type="entry name" value="DD-peptidase/beta-lactamase superfamily"/>
    <property type="match status" value="1"/>
</dbReference>
<evidence type="ECO:0000259" key="2">
    <source>
        <dbReference type="Pfam" id="PF00144"/>
    </source>
</evidence>
<dbReference type="STRING" id="1073089.A0A1L9RJD5"/>
<feature type="domain" description="Peptidase S12 Pab87-related C-terminal" evidence="3">
    <location>
        <begin position="397"/>
        <end position="497"/>
    </location>
</feature>
<organism evidence="4 5">
    <name type="scientific">Aspergillus wentii DTO 134E9</name>
    <dbReference type="NCBI Taxonomy" id="1073089"/>
    <lineage>
        <taxon>Eukaryota</taxon>
        <taxon>Fungi</taxon>
        <taxon>Dikarya</taxon>
        <taxon>Ascomycota</taxon>
        <taxon>Pezizomycotina</taxon>
        <taxon>Eurotiomycetes</taxon>
        <taxon>Eurotiomycetidae</taxon>
        <taxon>Eurotiales</taxon>
        <taxon>Aspergillaceae</taxon>
        <taxon>Aspergillus</taxon>
        <taxon>Aspergillus subgen. Cremei</taxon>
    </lineage>
</organism>
<dbReference type="Proteomes" id="UP000184383">
    <property type="component" value="Unassembled WGS sequence"/>
</dbReference>
<reference evidence="5" key="1">
    <citation type="journal article" date="2017" name="Genome Biol.">
        <title>Comparative genomics reveals high biological diversity and specific adaptations in the industrially and medically important fungal genus Aspergillus.</title>
        <authorList>
            <person name="de Vries R.P."/>
            <person name="Riley R."/>
            <person name="Wiebenga A."/>
            <person name="Aguilar-Osorio G."/>
            <person name="Amillis S."/>
            <person name="Uchima C.A."/>
            <person name="Anderluh G."/>
            <person name="Asadollahi M."/>
            <person name="Askin M."/>
            <person name="Barry K."/>
            <person name="Battaglia E."/>
            <person name="Bayram O."/>
            <person name="Benocci T."/>
            <person name="Braus-Stromeyer S.A."/>
            <person name="Caldana C."/>
            <person name="Canovas D."/>
            <person name="Cerqueira G.C."/>
            <person name="Chen F."/>
            <person name="Chen W."/>
            <person name="Choi C."/>
            <person name="Clum A."/>
            <person name="Dos Santos R.A."/>
            <person name="Damasio A.R."/>
            <person name="Diallinas G."/>
            <person name="Emri T."/>
            <person name="Fekete E."/>
            <person name="Flipphi M."/>
            <person name="Freyberg S."/>
            <person name="Gallo A."/>
            <person name="Gournas C."/>
            <person name="Habgood R."/>
            <person name="Hainaut M."/>
            <person name="Harispe M.L."/>
            <person name="Henrissat B."/>
            <person name="Hilden K.S."/>
            <person name="Hope R."/>
            <person name="Hossain A."/>
            <person name="Karabika E."/>
            <person name="Karaffa L."/>
            <person name="Karanyi Z."/>
            <person name="Krasevec N."/>
            <person name="Kuo A."/>
            <person name="Kusch H."/>
            <person name="LaButti K."/>
            <person name="Lagendijk E.L."/>
            <person name="Lapidus A."/>
            <person name="Levasseur A."/>
            <person name="Lindquist E."/>
            <person name="Lipzen A."/>
            <person name="Logrieco A.F."/>
            <person name="MacCabe A."/>
            <person name="Maekelae M.R."/>
            <person name="Malavazi I."/>
            <person name="Melin P."/>
            <person name="Meyer V."/>
            <person name="Mielnichuk N."/>
            <person name="Miskei M."/>
            <person name="Molnar A.P."/>
            <person name="Mule G."/>
            <person name="Ngan C.Y."/>
            <person name="Orejas M."/>
            <person name="Orosz E."/>
            <person name="Ouedraogo J.P."/>
            <person name="Overkamp K.M."/>
            <person name="Park H.-S."/>
            <person name="Perrone G."/>
            <person name="Piumi F."/>
            <person name="Punt P.J."/>
            <person name="Ram A.F."/>
            <person name="Ramon A."/>
            <person name="Rauscher S."/>
            <person name="Record E."/>
            <person name="Riano-Pachon D.M."/>
            <person name="Robert V."/>
            <person name="Roehrig J."/>
            <person name="Ruller R."/>
            <person name="Salamov A."/>
            <person name="Salih N.S."/>
            <person name="Samson R.A."/>
            <person name="Sandor E."/>
            <person name="Sanguinetti M."/>
            <person name="Schuetze T."/>
            <person name="Sepcic K."/>
            <person name="Shelest E."/>
            <person name="Sherlock G."/>
            <person name="Sophianopoulou V."/>
            <person name="Squina F.M."/>
            <person name="Sun H."/>
            <person name="Susca A."/>
            <person name="Todd R.B."/>
            <person name="Tsang A."/>
            <person name="Unkles S.E."/>
            <person name="van de Wiele N."/>
            <person name="van Rossen-Uffink D."/>
            <person name="Oliveira J.V."/>
            <person name="Vesth T.C."/>
            <person name="Visser J."/>
            <person name="Yu J.-H."/>
            <person name="Zhou M."/>
            <person name="Andersen M.R."/>
            <person name="Archer D.B."/>
            <person name="Baker S.E."/>
            <person name="Benoit I."/>
            <person name="Brakhage A.A."/>
            <person name="Braus G.H."/>
            <person name="Fischer R."/>
            <person name="Frisvad J.C."/>
            <person name="Goldman G.H."/>
            <person name="Houbraken J."/>
            <person name="Oakley B."/>
            <person name="Pocsi I."/>
            <person name="Scazzocchio C."/>
            <person name="Seiboth B."/>
            <person name="vanKuyk P.A."/>
            <person name="Wortman J."/>
            <person name="Dyer P.S."/>
            <person name="Grigoriev I.V."/>
        </authorList>
    </citation>
    <scope>NUCLEOTIDE SEQUENCE [LARGE SCALE GENOMIC DNA]</scope>
    <source>
        <strain evidence="5">DTO 134E9</strain>
    </source>
</reference>
<dbReference type="EMBL" id="KV878212">
    <property type="protein sequence ID" value="OJJ35050.1"/>
    <property type="molecule type" value="Genomic_DNA"/>
</dbReference>
<evidence type="ECO:0000313" key="4">
    <source>
        <dbReference type="EMBL" id="OJJ35050.1"/>
    </source>
</evidence>
<dbReference type="Pfam" id="PF00144">
    <property type="entry name" value="Beta-lactamase"/>
    <property type="match status" value="1"/>
</dbReference>
<sequence>MDLFNSPAFSSHIEDLLEQHHVPGLAIAVVQDETIASAGYGKASLSPPKPCTADTIFDIASSSKSLTAASVGLLVDDDKYPDVQYETIMSELLPDDFVMPGEGYTESVTVEDILSHRTGMAGHDSSYLSPRAAQPDDARSVTRNLRNLSVSTPIRSKYMYCNMMYTVATYLVEKKSGLSFPDFLHQHFFQPLGMKSTHLQPERARAHGLGDRIASGYFWDEEKEEYNGFDTPDCPEAQGAGSIMTSVNDYILWVKALMNHEHPINDDVYKGLIKTRTFPNPDAEDLGPFISPTVYCAGLEMFYYKGYQVIRHDGCVSGFASCHFFLPDFKFGGVILGNAAASETVAVIIMREFIDEVLKVPTSERPDWNAIESASDFDEKKETEEARQKLCPGITESQPQEKPLDSYTGEYWNAGYHTLTVQIKDGQLFVDATDRSMGFTLTFEHVCDQTKYLAHLADFLEGGDVGIRAEFVFEHDKAVRMGIHFEEDLEELIWFERV</sequence>
<evidence type="ECO:0000313" key="5">
    <source>
        <dbReference type="Proteomes" id="UP000184383"/>
    </source>
</evidence>
<dbReference type="RefSeq" id="XP_040688726.1">
    <property type="nucleotide sequence ID" value="XM_040833030.1"/>
</dbReference>
<evidence type="ECO:0008006" key="6">
    <source>
        <dbReference type="Google" id="ProtNLM"/>
    </source>
</evidence>
<dbReference type="PANTHER" id="PTHR46825:SF9">
    <property type="entry name" value="BETA-LACTAMASE-RELATED DOMAIN-CONTAINING PROTEIN"/>
    <property type="match status" value="1"/>
</dbReference>
<evidence type="ECO:0000259" key="3">
    <source>
        <dbReference type="Pfam" id="PF11954"/>
    </source>
</evidence>
<dbReference type="Gene3D" id="2.40.128.600">
    <property type="match status" value="1"/>
</dbReference>
<accession>A0A1L9RJD5</accession>
<evidence type="ECO:0000256" key="1">
    <source>
        <dbReference type="ARBA" id="ARBA00038215"/>
    </source>
</evidence>
<dbReference type="InterPro" id="IPR012338">
    <property type="entry name" value="Beta-lactam/transpept-like"/>
</dbReference>
<dbReference type="OrthoDB" id="5946976at2759"/>
<feature type="domain" description="Beta-lactamase-related" evidence="2">
    <location>
        <begin position="10"/>
        <end position="342"/>
    </location>
</feature>
<dbReference type="AlphaFoldDB" id="A0A1L9RJD5"/>
<gene>
    <name evidence="4" type="ORF">ASPWEDRAFT_27728</name>
</gene>
<comment type="similarity">
    <text evidence="1">Belongs to the peptidase S12 family.</text>
</comment>
<dbReference type="GeneID" id="63748878"/>
<dbReference type="SUPFAM" id="SSF56601">
    <property type="entry name" value="beta-lactamase/transpeptidase-like"/>
    <property type="match status" value="1"/>
</dbReference>
<dbReference type="InterPro" id="IPR001466">
    <property type="entry name" value="Beta-lactam-related"/>
</dbReference>
<dbReference type="Pfam" id="PF11954">
    <property type="entry name" value="DUF3471"/>
    <property type="match status" value="1"/>
</dbReference>
<name>A0A1L9RJD5_ASPWE</name>
<proteinExistence type="inferred from homology"/>
<dbReference type="InterPro" id="IPR050491">
    <property type="entry name" value="AmpC-like"/>
</dbReference>
<keyword evidence="5" id="KW-1185">Reference proteome</keyword>
<dbReference type="InterPro" id="IPR021860">
    <property type="entry name" value="Peptidase_S12_Pab87-rel_C"/>
</dbReference>